<dbReference type="EMBL" id="BAABJQ010000002">
    <property type="protein sequence ID" value="GAA5179630.1"/>
    <property type="molecule type" value="Genomic_DNA"/>
</dbReference>
<comment type="caution">
    <text evidence="2">The sequence shown here is derived from an EMBL/GenBank/DDBJ whole genome shotgun (WGS) entry which is preliminary data.</text>
</comment>
<evidence type="ECO:0000313" key="3">
    <source>
        <dbReference type="Proteomes" id="UP001501570"/>
    </source>
</evidence>
<dbReference type="InterPro" id="IPR023888">
    <property type="entry name" value="SdpC-like"/>
</dbReference>
<proteinExistence type="predicted"/>
<gene>
    <name evidence="2" type="ORF">GCM10023322_10170</name>
</gene>
<feature type="chain" id="PRO_5046807393" evidence="1">
    <location>
        <begin position="37"/>
        <end position="244"/>
    </location>
</feature>
<name>A0ABP9RKP7_9ACTN</name>
<sequence>MKVHKAFRGRRRWATVLVAGALAGAAVVTQSQAASAASKVPVFSAAQLSDALMFKDGPAAPYLASLQRDPVKWTDAQRQAERTLDAAISKDPKWSASFAARIQSGDPNQVRSALNDLAVMARGVLDKLFGPDAIDRAASLLHDGIGNELVENFDNFIVTRTDLDQAFAVIADQSRDGGEDNIAVYQSNNAIAVERSTAFIWSESIVMLINRVPTVDDPVYQEMSMLQELLVRTITQSLELPAAG</sequence>
<dbReference type="Proteomes" id="UP001501570">
    <property type="component" value="Unassembled WGS sequence"/>
</dbReference>
<organism evidence="2 3">
    <name type="scientific">Rugosimonospora acidiphila</name>
    <dbReference type="NCBI Taxonomy" id="556531"/>
    <lineage>
        <taxon>Bacteria</taxon>
        <taxon>Bacillati</taxon>
        <taxon>Actinomycetota</taxon>
        <taxon>Actinomycetes</taxon>
        <taxon>Micromonosporales</taxon>
        <taxon>Micromonosporaceae</taxon>
        <taxon>Rugosimonospora</taxon>
    </lineage>
</organism>
<dbReference type="RefSeq" id="WP_345626526.1">
    <property type="nucleotide sequence ID" value="NZ_BAABJQ010000002.1"/>
</dbReference>
<keyword evidence="1" id="KW-0732">Signal</keyword>
<dbReference type="Pfam" id="PF26137">
    <property type="entry name" value="Toxin_SdpC"/>
    <property type="match status" value="1"/>
</dbReference>
<evidence type="ECO:0000313" key="2">
    <source>
        <dbReference type="EMBL" id="GAA5179630.1"/>
    </source>
</evidence>
<evidence type="ECO:0000256" key="1">
    <source>
        <dbReference type="SAM" id="SignalP"/>
    </source>
</evidence>
<protein>
    <submittedName>
        <fullName evidence="2">Uncharacterized protein</fullName>
    </submittedName>
</protein>
<keyword evidence="3" id="KW-1185">Reference proteome</keyword>
<feature type="signal peptide" evidence="1">
    <location>
        <begin position="1"/>
        <end position="36"/>
    </location>
</feature>
<accession>A0ABP9RKP7</accession>
<reference evidence="3" key="1">
    <citation type="journal article" date="2019" name="Int. J. Syst. Evol. Microbiol.">
        <title>The Global Catalogue of Microorganisms (GCM) 10K type strain sequencing project: providing services to taxonomists for standard genome sequencing and annotation.</title>
        <authorList>
            <consortium name="The Broad Institute Genomics Platform"/>
            <consortium name="The Broad Institute Genome Sequencing Center for Infectious Disease"/>
            <person name="Wu L."/>
            <person name="Ma J."/>
        </authorList>
    </citation>
    <scope>NUCLEOTIDE SEQUENCE [LARGE SCALE GENOMIC DNA]</scope>
    <source>
        <strain evidence="3">JCM 18304</strain>
    </source>
</reference>